<comment type="caution">
    <text evidence="3">The sequence shown here is derived from an EMBL/GenBank/DDBJ whole genome shotgun (WGS) entry which is preliminary data.</text>
</comment>
<dbReference type="eggNOG" id="ENOG502SRV6">
    <property type="taxonomic scope" value="Eukaryota"/>
</dbReference>
<dbReference type="OrthoDB" id="5378430at2759"/>
<proteinExistence type="predicted"/>
<protein>
    <submittedName>
        <fullName evidence="3">Uncharacterized protein</fullName>
    </submittedName>
</protein>
<feature type="region of interest" description="Disordered" evidence="1">
    <location>
        <begin position="620"/>
        <end position="650"/>
    </location>
</feature>
<gene>
    <name evidence="3" type="ORF">MPH_13180</name>
</gene>
<keyword evidence="2" id="KW-0472">Membrane</keyword>
<accession>K2RA55</accession>
<organism evidence="3 4">
    <name type="scientific">Macrophomina phaseolina (strain MS6)</name>
    <name type="common">Charcoal rot fungus</name>
    <dbReference type="NCBI Taxonomy" id="1126212"/>
    <lineage>
        <taxon>Eukaryota</taxon>
        <taxon>Fungi</taxon>
        <taxon>Dikarya</taxon>
        <taxon>Ascomycota</taxon>
        <taxon>Pezizomycotina</taxon>
        <taxon>Dothideomycetes</taxon>
        <taxon>Dothideomycetes incertae sedis</taxon>
        <taxon>Botryosphaeriales</taxon>
        <taxon>Botryosphaeriaceae</taxon>
        <taxon>Macrophomina</taxon>
    </lineage>
</organism>
<evidence type="ECO:0000256" key="2">
    <source>
        <dbReference type="SAM" id="Phobius"/>
    </source>
</evidence>
<dbReference type="VEuPathDB" id="FungiDB:MPH_13180"/>
<keyword evidence="2" id="KW-1133">Transmembrane helix</keyword>
<dbReference type="AlphaFoldDB" id="K2RA55"/>
<dbReference type="EMBL" id="AHHD01000569">
    <property type="protein sequence ID" value="EKG09747.1"/>
    <property type="molecule type" value="Genomic_DNA"/>
</dbReference>
<name>K2RA55_MACPH</name>
<dbReference type="InParanoid" id="K2RA55"/>
<evidence type="ECO:0000313" key="4">
    <source>
        <dbReference type="Proteomes" id="UP000007129"/>
    </source>
</evidence>
<dbReference type="Proteomes" id="UP000007129">
    <property type="component" value="Unassembled WGS sequence"/>
</dbReference>
<reference evidence="3 4" key="1">
    <citation type="journal article" date="2012" name="BMC Genomics">
        <title>Tools to kill: Genome of one of the most destructive plant pathogenic fungi Macrophomina phaseolina.</title>
        <authorList>
            <person name="Islam M.S."/>
            <person name="Haque M.S."/>
            <person name="Islam M.M."/>
            <person name="Emdad E.M."/>
            <person name="Halim A."/>
            <person name="Hossen Q.M.M."/>
            <person name="Hossain M.Z."/>
            <person name="Ahmed B."/>
            <person name="Rahim S."/>
            <person name="Rahman M.S."/>
            <person name="Alam M.M."/>
            <person name="Hou S."/>
            <person name="Wan X."/>
            <person name="Saito J.A."/>
            <person name="Alam M."/>
        </authorList>
    </citation>
    <scope>NUCLEOTIDE SEQUENCE [LARGE SCALE GENOMIC DNA]</scope>
    <source>
        <strain evidence="3 4">MS6</strain>
    </source>
</reference>
<keyword evidence="2" id="KW-0812">Transmembrane</keyword>
<dbReference type="HOGENOM" id="CLU_026866_0_0_1"/>
<feature type="compositionally biased region" description="Polar residues" evidence="1">
    <location>
        <begin position="624"/>
        <end position="640"/>
    </location>
</feature>
<feature type="transmembrane region" description="Helical" evidence="2">
    <location>
        <begin position="30"/>
        <end position="52"/>
    </location>
</feature>
<dbReference type="STRING" id="1126212.K2RA55"/>
<evidence type="ECO:0000256" key="1">
    <source>
        <dbReference type="SAM" id="MobiDB-lite"/>
    </source>
</evidence>
<sequence length="650" mass="71422">MQHEFHQDPSEPARYGERRRRTGFFRILQAWYFFPFHAILVIALGLTALLVLEGKTFPSSADAPIGSTISHIFRGKLRQADVTTLISAALVLIRLTLNVCSATAAHRSIFILLEKCGITLREIERIFAFEQGPLGTNRFKVGVVALLLLLVPAQLSAPLAQGAVTWNPQLSLKPADFNVSLFVATDGPDFVYFQSRSSNREFSVRRASGLAVVHRFGPDFYSVFDAEKKVPSRRWAPAFSEHEPSDHTKGYKALPDNTTVANTTLPYFRISNFNWIDYDDSLADFLDNDNGLFNVTGQQNPITTPLLGNAVLLRSSPMDAWLSSWPKPTLLNSTYKVAILAEQLEDGASTGNCTGFSTKFGSLPDKKQYSSKGNCYLFGEVSVVAGSTRCFDCSIIASGVVERPGNATFDFVVSDDTLVDLVMGMLPETMLAIITANATYAPTWDNLDGFVAGAFSAAYQASWNDLTDRFLGGQTSTNISLPSYPSRADIDAQRVKIWMALHLLVVLSGLILAALQSRCYQPAVVDFPSACLLTDASSVIRSSDASDVRTTAYITSAQSARIGRLILREDGSSDLSSRYRVLKRKKDGGRGQELRFRRATAKRESWSDLSLLSKGSTLYDRVPSAQSTPQTGQSWQSYSPGSARRPPSRE</sequence>
<evidence type="ECO:0000313" key="3">
    <source>
        <dbReference type="EMBL" id="EKG09747.1"/>
    </source>
</evidence>